<dbReference type="InterPro" id="IPR000551">
    <property type="entry name" value="MerR-type_HTH_dom"/>
</dbReference>
<dbReference type="Pfam" id="PF00376">
    <property type="entry name" value="MerR"/>
    <property type="match status" value="1"/>
</dbReference>
<dbReference type="Proteomes" id="UP000292927">
    <property type="component" value="Unassembled WGS sequence"/>
</dbReference>
<evidence type="ECO:0000313" key="6">
    <source>
        <dbReference type="EMBL" id="RZS92405.1"/>
    </source>
</evidence>
<dbReference type="Gene3D" id="1.10.1660.10">
    <property type="match status" value="2"/>
</dbReference>
<comment type="caution">
    <text evidence="6">The sequence shown here is derived from an EMBL/GenBank/DDBJ whole genome shotgun (WGS) entry which is preliminary data.</text>
</comment>
<proteinExistence type="predicted"/>
<accession>A0A4Q7NYK0</accession>
<dbReference type="OrthoDB" id="122388at2"/>
<dbReference type="PANTHER" id="PTHR30204">
    <property type="entry name" value="REDOX-CYCLING DRUG-SENSING TRANSCRIPTIONAL ACTIVATOR SOXR"/>
    <property type="match status" value="1"/>
</dbReference>
<dbReference type="InterPro" id="IPR009061">
    <property type="entry name" value="DNA-bd_dom_put_sf"/>
</dbReference>
<feature type="domain" description="HTH merR-type" evidence="5">
    <location>
        <begin position="128"/>
        <end position="192"/>
    </location>
</feature>
<keyword evidence="7" id="KW-1185">Reference proteome</keyword>
<evidence type="ECO:0000256" key="1">
    <source>
        <dbReference type="ARBA" id="ARBA00023015"/>
    </source>
</evidence>
<evidence type="ECO:0000256" key="2">
    <source>
        <dbReference type="ARBA" id="ARBA00023125"/>
    </source>
</evidence>
<evidence type="ECO:0000313" key="7">
    <source>
        <dbReference type="Proteomes" id="UP000292927"/>
    </source>
</evidence>
<dbReference type="AlphaFoldDB" id="A0A4Q7NYK0"/>
<keyword evidence="1" id="KW-0805">Transcription regulation</keyword>
<sequence length="247" mass="28761">MKVYKTSEVAKIIGIHPNTVRLYEEWGLIPRPERLPNGYRVFTELHIDQLQLARTAFQVEVLQNGLRKKISSMVRASASGDFDRALTMVREYQRQLQEEQRNAEEAINIVTHFLEKNLAEDGVSMKRREVSEYLDISMDTLRNWEMNGLLKVRRRQNGYRIYTGEDINRLKVIRSLRCANYSLEAILRMLTELSSDPRTNLEKALNIPENDSEIVSVCDRLIISLQQAAANADIMIRQIEEMKLKHQ</sequence>
<gene>
    <name evidence="6" type="ORF">EV209_3119</name>
</gene>
<dbReference type="CDD" id="cd00592">
    <property type="entry name" value="HTH_MerR-like"/>
    <property type="match status" value="1"/>
</dbReference>
<evidence type="ECO:0000256" key="4">
    <source>
        <dbReference type="SAM" id="Coils"/>
    </source>
</evidence>
<protein>
    <submittedName>
        <fullName evidence="6">DNA-binding transcriptional MerR regulator</fullName>
    </submittedName>
</protein>
<keyword evidence="4" id="KW-0175">Coiled coil</keyword>
<feature type="domain" description="HTH merR-type" evidence="5">
    <location>
        <begin position="3"/>
        <end position="60"/>
    </location>
</feature>
<keyword evidence="3" id="KW-0804">Transcription</keyword>
<dbReference type="PANTHER" id="PTHR30204:SF94">
    <property type="entry name" value="HEAVY METAL-DEPENDENT TRANSCRIPTIONAL REGULATOR HI_0293-RELATED"/>
    <property type="match status" value="1"/>
</dbReference>
<dbReference type="SUPFAM" id="SSF46955">
    <property type="entry name" value="Putative DNA-binding domain"/>
    <property type="match status" value="2"/>
</dbReference>
<reference evidence="6 7" key="1">
    <citation type="submission" date="2019-02" db="EMBL/GenBank/DDBJ databases">
        <title>Genomic Encyclopedia of Type Strains, Phase IV (KMG-IV): sequencing the most valuable type-strain genomes for metagenomic binning, comparative biology and taxonomic classification.</title>
        <authorList>
            <person name="Goeker M."/>
        </authorList>
    </citation>
    <scope>NUCLEOTIDE SEQUENCE [LARGE SCALE GENOMIC DNA]</scope>
    <source>
        <strain evidence="6 7">DSM 29486</strain>
    </source>
</reference>
<dbReference type="InterPro" id="IPR047057">
    <property type="entry name" value="MerR_fam"/>
</dbReference>
<name>A0A4Q7NYK0_9FIRM</name>
<dbReference type="RefSeq" id="WP_130436344.1">
    <property type="nucleotide sequence ID" value="NZ_SGXF01000009.1"/>
</dbReference>
<organism evidence="6 7">
    <name type="scientific">Cuneatibacter caecimuris</name>
    <dbReference type="NCBI Taxonomy" id="1796618"/>
    <lineage>
        <taxon>Bacteria</taxon>
        <taxon>Bacillati</taxon>
        <taxon>Bacillota</taxon>
        <taxon>Clostridia</taxon>
        <taxon>Lachnospirales</taxon>
        <taxon>Lachnospiraceae</taxon>
        <taxon>Cuneatibacter</taxon>
    </lineage>
</organism>
<dbReference type="GO" id="GO:0003677">
    <property type="term" value="F:DNA binding"/>
    <property type="evidence" value="ECO:0007669"/>
    <property type="project" value="UniProtKB-KW"/>
</dbReference>
<feature type="coiled-coil region" evidence="4">
    <location>
        <begin position="82"/>
        <end position="109"/>
    </location>
</feature>
<evidence type="ECO:0000256" key="3">
    <source>
        <dbReference type="ARBA" id="ARBA00023163"/>
    </source>
</evidence>
<evidence type="ECO:0000259" key="5">
    <source>
        <dbReference type="PROSITE" id="PS50937"/>
    </source>
</evidence>
<keyword evidence="2 6" id="KW-0238">DNA-binding</keyword>
<dbReference type="Pfam" id="PF13411">
    <property type="entry name" value="MerR_1"/>
    <property type="match status" value="1"/>
</dbReference>
<dbReference type="GO" id="GO:0003700">
    <property type="term" value="F:DNA-binding transcription factor activity"/>
    <property type="evidence" value="ECO:0007669"/>
    <property type="project" value="InterPro"/>
</dbReference>
<dbReference type="PROSITE" id="PS50937">
    <property type="entry name" value="HTH_MERR_2"/>
    <property type="match status" value="2"/>
</dbReference>
<dbReference type="PROSITE" id="PS00552">
    <property type="entry name" value="HTH_MERR_1"/>
    <property type="match status" value="1"/>
</dbReference>
<dbReference type="SMART" id="SM00422">
    <property type="entry name" value="HTH_MERR"/>
    <property type="match status" value="2"/>
</dbReference>
<dbReference type="EMBL" id="SGXF01000009">
    <property type="protein sequence ID" value="RZS92405.1"/>
    <property type="molecule type" value="Genomic_DNA"/>
</dbReference>